<dbReference type="EMBL" id="BMIU01000016">
    <property type="protein sequence ID" value="GGF39826.1"/>
    <property type="molecule type" value="Genomic_DNA"/>
</dbReference>
<sequence>MGWGGLPPKYAQYTALIKGQGAGEKNQTLTFPKPDLDYEKGGFFSITTYNSESWIGEENFYISMDRMKDNGDGTMTVDFNSDTPYSVTVSEGWNGTLRLYLPVDAEKTIEEINHFVNIPITKK</sequence>
<dbReference type="SUPFAM" id="SSF160935">
    <property type="entry name" value="VPA0735-like"/>
    <property type="match status" value="1"/>
</dbReference>
<accession>A0ABQ1V5G2</accession>
<evidence type="ECO:0000313" key="2">
    <source>
        <dbReference type="Proteomes" id="UP000647339"/>
    </source>
</evidence>
<proteinExistence type="predicted"/>
<dbReference type="Gene3D" id="2.60.120.1600">
    <property type="match status" value="1"/>
</dbReference>
<name>A0ABQ1V5G2_9BACT</name>
<comment type="caution">
    <text evidence="1">The sequence shown here is derived from an EMBL/GenBank/DDBJ whole genome shotgun (WGS) entry which is preliminary data.</text>
</comment>
<dbReference type="Proteomes" id="UP000647339">
    <property type="component" value="Unassembled WGS sequence"/>
</dbReference>
<reference evidence="2" key="1">
    <citation type="journal article" date="2019" name="Int. J. Syst. Evol. Microbiol.">
        <title>The Global Catalogue of Microorganisms (GCM) 10K type strain sequencing project: providing services to taxonomists for standard genome sequencing and annotation.</title>
        <authorList>
            <consortium name="The Broad Institute Genomics Platform"/>
            <consortium name="The Broad Institute Genome Sequencing Center for Infectious Disease"/>
            <person name="Wu L."/>
            <person name="Ma J."/>
        </authorList>
    </citation>
    <scope>NUCLEOTIDE SEQUENCE [LARGE SCALE GENOMIC DNA]</scope>
    <source>
        <strain evidence="2">CGMCC 1.15407</strain>
    </source>
</reference>
<evidence type="ECO:0008006" key="3">
    <source>
        <dbReference type="Google" id="ProtNLM"/>
    </source>
</evidence>
<keyword evidence="2" id="KW-1185">Reference proteome</keyword>
<gene>
    <name evidence="1" type="ORF">GCM10011339_30440</name>
</gene>
<organism evidence="1 2">
    <name type="scientific">Echinicola rosea</name>
    <dbReference type="NCBI Taxonomy" id="1807691"/>
    <lineage>
        <taxon>Bacteria</taxon>
        <taxon>Pseudomonadati</taxon>
        <taxon>Bacteroidota</taxon>
        <taxon>Cytophagia</taxon>
        <taxon>Cytophagales</taxon>
        <taxon>Cyclobacteriaceae</taxon>
        <taxon>Echinicola</taxon>
    </lineage>
</organism>
<protein>
    <recommendedName>
        <fullName evidence="3">DUF1214 domain-containing protein</fullName>
    </recommendedName>
</protein>
<evidence type="ECO:0000313" key="1">
    <source>
        <dbReference type="EMBL" id="GGF39826.1"/>
    </source>
</evidence>